<dbReference type="VEuPathDB" id="FungiDB:VP01_2174g3"/>
<name>A0A0L6V9C4_9BASI</name>
<dbReference type="PROSITE" id="PS50893">
    <property type="entry name" value="ABC_TRANSPORTER_2"/>
    <property type="match status" value="1"/>
</dbReference>
<dbReference type="OrthoDB" id="422637at2759"/>
<comment type="similarity">
    <text evidence="1">Belongs to the ABC transporter superfamily. ABCD family. Peroxisomal fatty acyl CoA transporter (TC 3.A.1.203) subfamily.</text>
</comment>
<dbReference type="GO" id="GO:0005778">
    <property type="term" value="C:peroxisomal membrane"/>
    <property type="evidence" value="ECO:0007669"/>
    <property type="project" value="TreeGrafter"/>
</dbReference>
<comment type="caution">
    <text evidence="8">The sequence shown here is derived from an EMBL/GenBank/DDBJ whole genome shotgun (WGS) entry which is preliminary data.</text>
</comment>
<dbReference type="Proteomes" id="UP000037035">
    <property type="component" value="Unassembled WGS sequence"/>
</dbReference>
<protein>
    <recommendedName>
        <fullName evidence="7">ABC transporter domain-containing protein</fullName>
    </recommendedName>
</protein>
<dbReference type="PROSITE" id="PS00211">
    <property type="entry name" value="ABC_TRANSPORTER_1"/>
    <property type="match status" value="1"/>
</dbReference>
<evidence type="ECO:0000256" key="5">
    <source>
        <dbReference type="ARBA" id="ARBA00023136"/>
    </source>
</evidence>
<evidence type="ECO:0000256" key="1">
    <source>
        <dbReference type="ARBA" id="ARBA00008575"/>
    </source>
</evidence>
<evidence type="ECO:0000259" key="7">
    <source>
        <dbReference type="PROSITE" id="PS50893"/>
    </source>
</evidence>
<dbReference type="InterPro" id="IPR003439">
    <property type="entry name" value="ABC_transporter-like_ATP-bd"/>
</dbReference>
<dbReference type="GO" id="GO:0005524">
    <property type="term" value="F:ATP binding"/>
    <property type="evidence" value="ECO:0007669"/>
    <property type="project" value="InterPro"/>
</dbReference>
<dbReference type="PANTHER" id="PTHR11384">
    <property type="entry name" value="ATP-BINDING CASSETTE, SUB-FAMILY D MEMBER"/>
    <property type="match status" value="1"/>
</dbReference>
<dbReference type="GO" id="GO:0140359">
    <property type="term" value="F:ABC-type transporter activity"/>
    <property type="evidence" value="ECO:0007669"/>
    <property type="project" value="InterPro"/>
</dbReference>
<keyword evidence="2" id="KW-0813">Transport</keyword>
<evidence type="ECO:0000313" key="8">
    <source>
        <dbReference type="EMBL" id="KNZ57376.1"/>
    </source>
</evidence>
<dbReference type="GO" id="GO:0006635">
    <property type="term" value="P:fatty acid beta-oxidation"/>
    <property type="evidence" value="ECO:0007669"/>
    <property type="project" value="TreeGrafter"/>
</dbReference>
<reference evidence="8 9" key="1">
    <citation type="submission" date="2015-08" db="EMBL/GenBank/DDBJ databases">
        <title>Next Generation Sequencing and Analysis of the Genome of Puccinia sorghi L Schw, the Causal Agent of Maize Common Rust.</title>
        <authorList>
            <person name="Rochi L."/>
            <person name="Burguener G."/>
            <person name="Darino M."/>
            <person name="Turjanski A."/>
            <person name="Kreff E."/>
            <person name="Dieguez M.J."/>
            <person name="Sacco F."/>
        </authorList>
    </citation>
    <scope>NUCLEOTIDE SEQUENCE [LARGE SCALE GENOMIC DNA]</scope>
    <source>
        <strain evidence="8 9">RO10H11247</strain>
    </source>
</reference>
<dbReference type="Gene3D" id="3.40.50.300">
    <property type="entry name" value="P-loop containing nucleotide triphosphate hydrolases"/>
    <property type="match status" value="1"/>
</dbReference>
<keyword evidence="3 6" id="KW-0812">Transmembrane</keyword>
<dbReference type="GO" id="GO:0042760">
    <property type="term" value="P:very long-chain fatty acid catabolic process"/>
    <property type="evidence" value="ECO:0007669"/>
    <property type="project" value="TreeGrafter"/>
</dbReference>
<dbReference type="InterPro" id="IPR050835">
    <property type="entry name" value="ABC_transporter_sub-D"/>
</dbReference>
<feature type="transmembrane region" description="Helical" evidence="6">
    <location>
        <begin position="6"/>
        <end position="26"/>
    </location>
</feature>
<dbReference type="Pfam" id="PF06472">
    <property type="entry name" value="ABC_membrane_2"/>
    <property type="match status" value="1"/>
</dbReference>
<organism evidence="8 9">
    <name type="scientific">Puccinia sorghi</name>
    <dbReference type="NCBI Taxonomy" id="27349"/>
    <lineage>
        <taxon>Eukaryota</taxon>
        <taxon>Fungi</taxon>
        <taxon>Dikarya</taxon>
        <taxon>Basidiomycota</taxon>
        <taxon>Pucciniomycotina</taxon>
        <taxon>Pucciniomycetes</taxon>
        <taxon>Pucciniales</taxon>
        <taxon>Pucciniaceae</taxon>
        <taxon>Puccinia</taxon>
    </lineage>
</organism>
<proteinExistence type="inferred from homology"/>
<dbReference type="Pfam" id="PF00005">
    <property type="entry name" value="ABC_tran"/>
    <property type="match status" value="1"/>
</dbReference>
<dbReference type="CDD" id="cd03223">
    <property type="entry name" value="ABCD_peroxisomal_ALDP"/>
    <property type="match status" value="1"/>
</dbReference>
<dbReference type="AlphaFoldDB" id="A0A0L6V9C4"/>
<keyword evidence="4 6" id="KW-1133">Transmembrane helix</keyword>
<evidence type="ECO:0000313" key="9">
    <source>
        <dbReference type="Proteomes" id="UP000037035"/>
    </source>
</evidence>
<dbReference type="GO" id="GO:0015910">
    <property type="term" value="P:long-chain fatty acid import into peroxisome"/>
    <property type="evidence" value="ECO:0007669"/>
    <property type="project" value="TreeGrafter"/>
</dbReference>
<evidence type="ECO:0000256" key="2">
    <source>
        <dbReference type="ARBA" id="ARBA00022448"/>
    </source>
</evidence>
<evidence type="ECO:0000256" key="4">
    <source>
        <dbReference type="ARBA" id="ARBA00022989"/>
    </source>
</evidence>
<dbReference type="GO" id="GO:0007031">
    <property type="term" value="P:peroxisome organization"/>
    <property type="evidence" value="ECO:0007669"/>
    <property type="project" value="TreeGrafter"/>
</dbReference>
<dbReference type="GO" id="GO:0005324">
    <property type="term" value="F:long-chain fatty acid transmembrane transporter activity"/>
    <property type="evidence" value="ECO:0007669"/>
    <property type="project" value="TreeGrafter"/>
</dbReference>
<sequence length="804" mass="90533">MSSTNNNYSLTTYATLIIPIVSIYSYRHSIGSFFSLNTKKHVPQTPAYLSTPQYEIAQREMFKFRNDGQRELLIPHRGKLRKIILKPTTQSTINAHAQFFIPPKTSIRTTGKKSVGVNREFFRQLKCLFMIIIPRSTSKEVLMVLVHTFFLLMRTYLSFLVARLDGIIVRDLVSADLKGFAKGLLYWYMLAIPSTYTNSMSSIQNLALVVNDVILYQQIRFLQSKMALSFRTRLTRYAHDLYLSSNQNFYKLINLDTRITAADQFLTADIAKFCDSLSSLYSNISKPALDLILFNYQLGKSIGKFGSMGLIINYLITGWILRQITPAFGKLSAVETKLEGDFRLTHARLITNSEEISFYNGSQLEKDILNRTYLRLIRHVNSIFKIRIAYSMAEDLVIKYAWSAVGYMLVSIPVFFPSQASQPGSARGPIATFDSSTGHSSVAKRTESYIANRRLMLSLADAGGRMMTSGKDLAELAGYTSQVYTLLATLHDLNQNRFQSNQNEARSCRFDMEAINSRIVEGEEDVVEFSHVPVVVPSLVPGRDGELLVDDLCVKIRRGEHCLITGPNGVHLAVANVLTVKPVGKTAIARILAGLWPCFEGVIKKPRAEQIMYLPQRPYLSLGSLRDQIIYPHSFPQFDALGGTDEELMRILEQAHLGYIPAREGGFDTVKEWKDVLSGGEKQRVAIARLFYHSPRFGVMDECTSAVSTDVEGLMYQHAKELGITLITISHKPSLLKYHDYLLTLGTTTGSDGPPGWELSKIGSEAEKLGTVEKEVDELKNRLAEVDHWKSRLHQISVELAFQK</sequence>
<evidence type="ECO:0000256" key="6">
    <source>
        <dbReference type="SAM" id="Phobius"/>
    </source>
</evidence>
<dbReference type="EMBL" id="LAVV01007030">
    <property type="protein sequence ID" value="KNZ57376.1"/>
    <property type="molecule type" value="Genomic_DNA"/>
</dbReference>
<dbReference type="STRING" id="27349.A0A0L6V9C4"/>
<accession>A0A0L6V9C4</accession>
<gene>
    <name evidence="8" type="ORF">VP01_2174g3</name>
</gene>
<dbReference type="InterPro" id="IPR011527">
    <property type="entry name" value="ABC1_TM_dom"/>
</dbReference>
<dbReference type="InterPro" id="IPR017871">
    <property type="entry name" value="ABC_transporter-like_CS"/>
</dbReference>
<dbReference type="PANTHER" id="PTHR11384:SF67">
    <property type="entry name" value="ATP-BINDING CASSETTE SUB-FAMILY D MEMBER 1"/>
    <property type="match status" value="1"/>
</dbReference>
<evidence type="ECO:0000256" key="3">
    <source>
        <dbReference type="ARBA" id="ARBA00022692"/>
    </source>
</evidence>
<dbReference type="InterPro" id="IPR027417">
    <property type="entry name" value="P-loop_NTPase"/>
</dbReference>
<feature type="domain" description="ABC transporter" evidence="7">
    <location>
        <begin position="527"/>
        <end position="772"/>
    </location>
</feature>
<dbReference type="GO" id="GO:0016887">
    <property type="term" value="F:ATP hydrolysis activity"/>
    <property type="evidence" value="ECO:0007669"/>
    <property type="project" value="InterPro"/>
</dbReference>
<keyword evidence="5 6" id="KW-0472">Membrane</keyword>
<keyword evidence="9" id="KW-1185">Reference proteome</keyword>
<dbReference type="SUPFAM" id="SSF52540">
    <property type="entry name" value="P-loop containing nucleoside triphosphate hydrolases"/>
    <property type="match status" value="1"/>
</dbReference>